<protein>
    <recommendedName>
        <fullName evidence="1">Aminoglycoside phosphotransferase domain-containing protein</fullName>
    </recommendedName>
</protein>
<dbReference type="Gene3D" id="3.30.200.150">
    <property type="match status" value="1"/>
</dbReference>
<gene>
    <name evidence="2" type="ORF">BVG16_13350</name>
</gene>
<evidence type="ECO:0000313" key="2">
    <source>
        <dbReference type="EMBL" id="OPA77439.1"/>
    </source>
</evidence>
<dbReference type="RefSeq" id="WP_078499180.1">
    <property type="nucleotide sequence ID" value="NZ_MSZX01000005.1"/>
</dbReference>
<name>A0A1T2XC18_9BACL</name>
<proteinExistence type="predicted"/>
<dbReference type="InterPro" id="IPR011009">
    <property type="entry name" value="Kinase-like_dom_sf"/>
</dbReference>
<sequence>MQIEEIFVELRQRGIIDHRIDDWIPLSGGTLSTVYALRENQQPKLIVKMNDPLTVRLESEYLKFYKSIPLFAQMIQVHENYEYFVYTYQTGEATYPRKHKKAMLHRLVTQLINHTKEDPSAEGYGYQDKPSPTWQDFLLLRYGWAQETLERVLSAEDHKFVEQLIRNTPESGRKYLLHGDCGVHNFIFEQEQVTGVIDPIPTIGEPLYDLIYAFCSSPDSLEPETIEHAVKSMDGGLYHLSTLYADVLIGLYFRMATCIVHHPQDLEEYLQAWNIWKMKVEKE</sequence>
<dbReference type="Pfam" id="PF01636">
    <property type="entry name" value="APH"/>
    <property type="match status" value="1"/>
</dbReference>
<dbReference type="Gene3D" id="3.90.1200.10">
    <property type="match status" value="1"/>
</dbReference>
<feature type="domain" description="Aminoglycoside phosphotransferase" evidence="1">
    <location>
        <begin position="23"/>
        <end position="214"/>
    </location>
</feature>
<dbReference type="AlphaFoldDB" id="A0A1T2XC18"/>
<dbReference type="STRING" id="1324314.BVG16_13350"/>
<evidence type="ECO:0000259" key="1">
    <source>
        <dbReference type="Pfam" id="PF01636"/>
    </source>
</evidence>
<keyword evidence="3" id="KW-1185">Reference proteome</keyword>
<dbReference type="OrthoDB" id="2363646at2"/>
<organism evidence="2 3">
    <name type="scientific">Paenibacillus selenitireducens</name>
    <dbReference type="NCBI Taxonomy" id="1324314"/>
    <lineage>
        <taxon>Bacteria</taxon>
        <taxon>Bacillati</taxon>
        <taxon>Bacillota</taxon>
        <taxon>Bacilli</taxon>
        <taxon>Bacillales</taxon>
        <taxon>Paenibacillaceae</taxon>
        <taxon>Paenibacillus</taxon>
    </lineage>
</organism>
<dbReference type="InterPro" id="IPR002575">
    <property type="entry name" value="Aminoglycoside_PTrfase"/>
</dbReference>
<reference evidence="2 3" key="1">
    <citation type="submission" date="2017-01" db="EMBL/GenBank/DDBJ databases">
        <title>Genome analysis of Paenibacillus selenitrireducens ES3-24.</title>
        <authorList>
            <person name="Xu D."/>
            <person name="Yao R."/>
            <person name="Zheng S."/>
        </authorList>
    </citation>
    <scope>NUCLEOTIDE SEQUENCE [LARGE SCALE GENOMIC DNA]</scope>
    <source>
        <strain evidence="2 3">ES3-24</strain>
    </source>
</reference>
<dbReference type="SUPFAM" id="SSF56112">
    <property type="entry name" value="Protein kinase-like (PK-like)"/>
    <property type="match status" value="1"/>
</dbReference>
<comment type="caution">
    <text evidence="2">The sequence shown here is derived from an EMBL/GenBank/DDBJ whole genome shotgun (WGS) entry which is preliminary data.</text>
</comment>
<accession>A0A1T2XC18</accession>
<evidence type="ECO:0000313" key="3">
    <source>
        <dbReference type="Proteomes" id="UP000190188"/>
    </source>
</evidence>
<dbReference type="EMBL" id="MSZX01000005">
    <property type="protein sequence ID" value="OPA77439.1"/>
    <property type="molecule type" value="Genomic_DNA"/>
</dbReference>
<dbReference type="Proteomes" id="UP000190188">
    <property type="component" value="Unassembled WGS sequence"/>
</dbReference>